<keyword evidence="3" id="KW-1185">Reference proteome</keyword>
<dbReference type="STRING" id="31246.A0A183PVF3"/>
<evidence type="ECO:0000313" key="3">
    <source>
        <dbReference type="Proteomes" id="UP000269396"/>
    </source>
</evidence>
<sequence length="79" mass="9096">MFEAPFLRQPGLSTEECLLTPGPKQSDDLTIQWKRRTILTTEATFPHIRRRLEIIQVTEIDFTPIDSAIDAIQVSQNRT</sequence>
<comment type="similarity">
    <text evidence="1">Belongs to the DOCK family.</text>
</comment>
<proteinExistence type="inferred from homology"/>
<dbReference type="GO" id="GO:0007264">
    <property type="term" value="P:small GTPase-mediated signal transduction"/>
    <property type="evidence" value="ECO:0007669"/>
    <property type="project" value="InterPro"/>
</dbReference>
<dbReference type="Proteomes" id="UP000269396">
    <property type="component" value="Unassembled WGS sequence"/>
</dbReference>
<dbReference type="PANTHER" id="PTHR23317:SF76">
    <property type="entry name" value="LD20667P"/>
    <property type="match status" value="1"/>
</dbReference>
<accession>A0A183PVF3</accession>
<reference evidence="2 3" key="1">
    <citation type="submission" date="2018-11" db="EMBL/GenBank/DDBJ databases">
        <authorList>
            <consortium name="Pathogen Informatics"/>
        </authorList>
    </citation>
    <scope>NUCLEOTIDE SEQUENCE [LARGE SCALE GENOMIC DNA]</scope>
    <source>
        <strain>Denwood</strain>
        <strain evidence="3">Zambia</strain>
    </source>
</reference>
<dbReference type="PROSITE" id="PS51651">
    <property type="entry name" value="DOCKER"/>
    <property type="match status" value="1"/>
</dbReference>
<dbReference type="GO" id="GO:0005085">
    <property type="term" value="F:guanyl-nucleotide exchange factor activity"/>
    <property type="evidence" value="ECO:0007669"/>
    <property type="project" value="InterPro"/>
</dbReference>
<evidence type="ECO:0000256" key="1">
    <source>
        <dbReference type="PROSITE-ProRule" id="PRU00984"/>
    </source>
</evidence>
<dbReference type="EMBL" id="UZAL01040302">
    <property type="protein sequence ID" value="VDP76806.1"/>
    <property type="molecule type" value="Genomic_DNA"/>
</dbReference>
<dbReference type="AlphaFoldDB" id="A0A183PVF3"/>
<gene>
    <name evidence="2" type="ORF">SMTD_LOCUS18339</name>
</gene>
<protein>
    <submittedName>
        <fullName evidence="2">Uncharacterized protein</fullName>
    </submittedName>
</protein>
<evidence type="ECO:0000313" key="2">
    <source>
        <dbReference type="EMBL" id="VDP76806.1"/>
    </source>
</evidence>
<dbReference type="InterPro" id="IPR026791">
    <property type="entry name" value="DOCK"/>
</dbReference>
<dbReference type="InterPro" id="IPR027357">
    <property type="entry name" value="DOCKER_dom"/>
</dbReference>
<organism evidence="2 3">
    <name type="scientific">Schistosoma mattheei</name>
    <dbReference type="NCBI Taxonomy" id="31246"/>
    <lineage>
        <taxon>Eukaryota</taxon>
        <taxon>Metazoa</taxon>
        <taxon>Spiralia</taxon>
        <taxon>Lophotrochozoa</taxon>
        <taxon>Platyhelminthes</taxon>
        <taxon>Trematoda</taxon>
        <taxon>Digenea</taxon>
        <taxon>Strigeidida</taxon>
        <taxon>Schistosomatoidea</taxon>
        <taxon>Schistosomatidae</taxon>
        <taxon>Schistosoma</taxon>
    </lineage>
</organism>
<name>A0A183PVF3_9TREM</name>
<dbReference type="PANTHER" id="PTHR23317">
    <property type="entry name" value="DEDICATOR OF CYTOKINESIS DOCK"/>
    <property type="match status" value="1"/>
</dbReference>